<name>A0A919DM99_9ACTN</name>
<dbReference type="SUPFAM" id="SSF53213">
    <property type="entry name" value="LigB-like"/>
    <property type="match status" value="1"/>
</dbReference>
<dbReference type="Proteomes" id="UP000603227">
    <property type="component" value="Unassembled WGS sequence"/>
</dbReference>
<evidence type="ECO:0000313" key="2">
    <source>
        <dbReference type="EMBL" id="GHE58922.1"/>
    </source>
</evidence>
<feature type="domain" description="Extradiol ring-cleavage dioxygenase class III enzyme subunit B" evidence="1">
    <location>
        <begin position="7"/>
        <end position="263"/>
    </location>
</feature>
<dbReference type="InterPro" id="IPR004183">
    <property type="entry name" value="Xdiol_dOase_suB"/>
</dbReference>
<accession>A0A919DM99</accession>
<dbReference type="Gene3D" id="3.40.830.10">
    <property type="entry name" value="LigB-like"/>
    <property type="match status" value="1"/>
</dbReference>
<reference evidence="2" key="1">
    <citation type="journal article" date="2014" name="Int. J. Syst. Evol. Microbiol.">
        <title>Complete genome sequence of Corynebacterium casei LMG S-19264T (=DSM 44701T), isolated from a smear-ripened cheese.</title>
        <authorList>
            <consortium name="US DOE Joint Genome Institute (JGI-PGF)"/>
            <person name="Walter F."/>
            <person name="Albersmeier A."/>
            <person name="Kalinowski J."/>
            <person name="Ruckert C."/>
        </authorList>
    </citation>
    <scope>NUCLEOTIDE SEQUENCE</scope>
    <source>
        <strain evidence="2">CGMCC 4.7403</strain>
    </source>
</reference>
<dbReference type="GO" id="GO:0016702">
    <property type="term" value="F:oxidoreductase activity, acting on single donors with incorporation of molecular oxygen, incorporation of two atoms of oxygen"/>
    <property type="evidence" value="ECO:0007669"/>
    <property type="project" value="UniProtKB-ARBA"/>
</dbReference>
<comment type="caution">
    <text evidence="2">The sequence shown here is derived from an EMBL/GenBank/DDBJ whole genome shotgun (WGS) entry which is preliminary data.</text>
</comment>
<evidence type="ECO:0000313" key="3">
    <source>
        <dbReference type="Proteomes" id="UP000603227"/>
    </source>
</evidence>
<gene>
    <name evidence="2" type="ORF">GCM10017771_81970</name>
</gene>
<dbReference type="AlphaFoldDB" id="A0A919DM99"/>
<proteinExistence type="predicted"/>
<protein>
    <recommendedName>
        <fullName evidence="1">Extradiol ring-cleavage dioxygenase class III enzyme subunit B domain-containing protein</fullName>
    </recommendedName>
</protein>
<organism evidence="2 3">
    <name type="scientific">Streptomyces capitiformicae</name>
    <dbReference type="NCBI Taxonomy" id="2014920"/>
    <lineage>
        <taxon>Bacteria</taxon>
        <taxon>Bacillati</taxon>
        <taxon>Actinomycetota</taxon>
        <taxon>Actinomycetes</taxon>
        <taxon>Kitasatosporales</taxon>
        <taxon>Streptomycetaceae</taxon>
        <taxon>Streptomyces</taxon>
    </lineage>
</organism>
<dbReference type="EMBL" id="BNAT01000048">
    <property type="protein sequence ID" value="GHE58922.1"/>
    <property type="molecule type" value="Genomic_DNA"/>
</dbReference>
<evidence type="ECO:0000259" key="1">
    <source>
        <dbReference type="Pfam" id="PF02900"/>
    </source>
</evidence>
<reference evidence="2" key="2">
    <citation type="submission" date="2020-09" db="EMBL/GenBank/DDBJ databases">
        <authorList>
            <person name="Sun Q."/>
            <person name="Zhou Y."/>
        </authorList>
    </citation>
    <scope>NUCLEOTIDE SEQUENCE</scope>
    <source>
        <strain evidence="2">CGMCC 4.7403</strain>
    </source>
</reference>
<dbReference type="RefSeq" id="WP_189787521.1">
    <property type="nucleotide sequence ID" value="NZ_BNAT01000048.1"/>
</dbReference>
<sequence>MASVVQVLCVPHDPTFSRVVAEGPAAPEPLRRTIAEYAVLREQLAAAQPDVLVVVSGDHFNQWFYDNMPTFLIGKAARARGPFPHEQQMFGLPAWDSALEGDMARHLLRQGFQRSIDFSYSDDFLLDHGFTVPLQFLRPEQDLPVVPIFTNVMAPPVATGRRFFDLGAAVVEMIEAHPSNLRVAIIASGHLTNAIGGPQMMDFVTEPENAWDRRVWSQLLAGDTETLLEESTFEALAAVGNGTPGFLDYLFALGAVGGEVPAYAEMIASRFGPPAGFLAWGAGIAVPRAEVNVA</sequence>
<dbReference type="Pfam" id="PF02900">
    <property type="entry name" value="LigB"/>
    <property type="match status" value="1"/>
</dbReference>
<keyword evidence="3" id="KW-1185">Reference proteome</keyword>
<dbReference type="GO" id="GO:0008198">
    <property type="term" value="F:ferrous iron binding"/>
    <property type="evidence" value="ECO:0007669"/>
    <property type="project" value="InterPro"/>
</dbReference>